<dbReference type="NCBIfam" id="TIGR02532">
    <property type="entry name" value="IV_pilin_GFxxxE"/>
    <property type="match status" value="1"/>
</dbReference>
<accession>A0ABT2EST7</accession>
<name>A0ABT2EST7_9BACT</name>
<evidence type="ECO:0000256" key="1">
    <source>
        <dbReference type="SAM" id="Phobius"/>
    </source>
</evidence>
<keyword evidence="1" id="KW-0472">Membrane</keyword>
<dbReference type="InterPro" id="IPR027558">
    <property type="entry name" value="Pre_pil_HX9DG_C"/>
</dbReference>
<dbReference type="Proteomes" id="UP001204798">
    <property type="component" value="Unassembled WGS sequence"/>
</dbReference>
<dbReference type="PANTHER" id="PTHR30093">
    <property type="entry name" value="GENERAL SECRETION PATHWAY PROTEIN G"/>
    <property type="match status" value="1"/>
</dbReference>
<feature type="transmembrane region" description="Helical" evidence="1">
    <location>
        <begin position="21"/>
        <end position="44"/>
    </location>
</feature>
<protein>
    <submittedName>
        <fullName evidence="2">Prepilin-type N-terminal cleavage/methylation domain-containing protein/prepilin-type processing-associated H-X9-DG protein</fullName>
    </submittedName>
</protein>
<dbReference type="Gene3D" id="3.30.700.10">
    <property type="entry name" value="Glycoprotein, Type 4 Pilin"/>
    <property type="match status" value="1"/>
</dbReference>
<dbReference type="Pfam" id="PF07963">
    <property type="entry name" value="N_methyl"/>
    <property type="match status" value="1"/>
</dbReference>
<dbReference type="InterPro" id="IPR045584">
    <property type="entry name" value="Pilin-like"/>
</dbReference>
<reference evidence="2 3" key="1">
    <citation type="submission" date="2022-08" db="EMBL/GenBank/DDBJ databases">
        <title>Bacterial and archaeal communities from various locations to study Microbial Dark Matter (Phase II).</title>
        <authorList>
            <person name="Stepanauskas R."/>
        </authorList>
    </citation>
    <scope>NUCLEOTIDE SEQUENCE [LARGE SCALE GENOMIC DNA]</scope>
    <source>
        <strain evidence="2 3">PD1</strain>
    </source>
</reference>
<sequence>MKLWIRHLKKGSTSRSPRVGFTLIELLVVIAIIAILAAILFPVFSQAREKARQATCISNNRNIIMAAIQYSQDYDEKFMYHLTPCGSEAFPGPKPADPWDPLQNPDWYMSVDPYTKNRQIFACPTAAYWTWKSMCFPTQRGRYPSGWTVAYGWHEAAFIYPSLFALPAIQRPTSFGIAGDNENTFHNPWSQTRDGILRRMAFARIGAWYGGSADFQCGCPATILRPGEMDKHTRHLGGSNIMFADGHARWERWQRIKTRRAPGGVWDFICPDVIGRTIPSYGWQIWPRLSGRLDFPCSP</sequence>
<keyword evidence="1" id="KW-1133">Transmembrane helix</keyword>
<evidence type="ECO:0000313" key="2">
    <source>
        <dbReference type="EMBL" id="MCS3921034.1"/>
    </source>
</evidence>
<keyword evidence="1" id="KW-0812">Transmembrane</keyword>
<evidence type="ECO:0000313" key="3">
    <source>
        <dbReference type="Proteomes" id="UP001204798"/>
    </source>
</evidence>
<dbReference type="SUPFAM" id="SSF54523">
    <property type="entry name" value="Pili subunits"/>
    <property type="match status" value="1"/>
</dbReference>
<dbReference type="NCBIfam" id="TIGR04294">
    <property type="entry name" value="pre_pil_HX9DG"/>
    <property type="match status" value="1"/>
</dbReference>
<gene>
    <name evidence="2" type="ORF">M2350_003475</name>
</gene>
<organism evidence="2 3">
    <name type="scientific">Candidatus Fervidibacter sacchari</name>
    <dbReference type="NCBI Taxonomy" id="1448929"/>
    <lineage>
        <taxon>Bacteria</taxon>
        <taxon>Candidatus Fervidibacterota</taxon>
        <taxon>Candidatus Fervidibacter</taxon>
    </lineage>
</organism>
<comment type="caution">
    <text evidence="2">The sequence shown here is derived from an EMBL/GenBank/DDBJ whole genome shotgun (WGS) entry which is preliminary data.</text>
</comment>
<proteinExistence type="predicted"/>
<dbReference type="EMBL" id="JANUCP010000008">
    <property type="protein sequence ID" value="MCS3921034.1"/>
    <property type="molecule type" value="Genomic_DNA"/>
</dbReference>
<dbReference type="RefSeq" id="WP_259101756.1">
    <property type="nucleotide sequence ID" value="NZ_CP130454.1"/>
</dbReference>
<dbReference type="InterPro" id="IPR012902">
    <property type="entry name" value="N_methyl_site"/>
</dbReference>
<keyword evidence="3" id="KW-1185">Reference proteome</keyword>